<evidence type="ECO:0000313" key="1">
    <source>
        <dbReference type="EMBL" id="MBB6324476.1"/>
    </source>
</evidence>
<reference evidence="1 2" key="1">
    <citation type="submission" date="2020-08" db="EMBL/GenBank/DDBJ databases">
        <title>Genomic Encyclopedia of Type Strains, Phase IV (KMG-IV): sequencing the most valuable type-strain genomes for metagenomic binning, comparative biology and taxonomic classification.</title>
        <authorList>
            <person name="Goeker M."/>
        </authorList>
    </citation>
    <scope>NUCLEOTIDE SEQUENCE [LARGE SCALE GENOMIC DNA]</scope>
    <source>
        <strain evidence="1 2">DSM 102044</strain>
    </source>
</reference>
<dbReference type="AlphaFoldDB" id="A0A841MJQ0"/>
<protein>
    <submittedName>
        <fullName evidence="1">Uncharacterized protein</fullName>
    </submittedName>
</protein>
<sequence>MDQEAQHLSFSRNVPPTLEQVKAYFNFLHVPVSEAEVFYFYFQAMDWRNETGTPIRDWVMTADDWVWNLEN</sequence>
<comment type="caution">
    <text evidence="1">The sequence shown here is derived from an EMBL/GenBank/DDBJ whole genome shotgun (WGS) entry which is preliminary data.</text>
</comment>
<proteinExistence type="predicted"/>
<dbReference type="Proteomes" id="UP000588604">
    <property type="component" value="Unassembled WGS sequence"/>
</dbReference>
<dbReference type="RefSeq" id="WP_184492460.1">
    <property type="nucleotide sequence ID" value="NZ_JACIJO010000001.1"/>
</dbReference>
<accession>A0A841MJQ0</accession>
<name>A0A841MJQ0_9BACT</name>
<gene>
    <name evidence="1" type="ORF">FHS59_000091</name>
</gene>
<dbReference type="EMBL" id="JACIJO010000001">
    <property type="protein sequence ID" value="MBB6324476.1"/>
    <property type="molecule type" value="Genomic_DNA"/>
</dbReference>
<evidence type="ECO:0000313" key="2">
    <source>
        <dbReference type="Proteomes" id="UP000588604"/>
    </source>
</evidence>
<organism evidence="1 2">
    <name type="scientific">Algoriphagus iocasae</name>
    <dbReference type="NCBI Taxonomy" id="1836499"/>
    <lineage>
        <taxon>Bacteria</taxon>
        <taxon>Pseudomonadati</taxon>
        <taxon>Bacteroidota</taxon>
        <taxon>Cytophagia</taxon>
        <taxon>Cytophagales</taxon>
        <taxon>Cyclobacteriaceae</taxon>
        <taxon>Algoriphagus</taxon>
    </lineage>
</organism>
<keyword evidence="2" id="KW-1185">Reference proteome</keyword>